<dbReference type="InterPro" id="IPR049940">
    <property type="entry name" value="GluQ/Sye"/>
</dbReference>
<dbReference type="GO" id="GO:0004818">
    <property type="term" value="F:glutamate-tRNA ligase activity"/>
    <property type="evidence" value="ECO:0007669"/>
    <property type="project" value="TreeGrafter"/>
</dbReference>
<dbReference type="PROSITE" id="PS00178">
    <property type="entry name" value="AA_TRNA_LIGASE_I"/>
    <property type="match status" value="1"/>
</dbReference>
<sequence length="311" mass="33659">MAVGRFAPSPSATLHLGNLRTALVAWLFARKAGSDFLLRIEDLDQASARPEHEASAIDHLSRLGIDWDGPIVRQSERRDLHEDALATLTAAGRTYPCYCSRREMLAEAHAAISAPHGPTAPIGYPGTCRELSARGRAEREAAGRKPSLRLRAEAAEMSFVDQLVGRVSGVVDDFVVRRADGMPAYNVVVVVDDHDQGIGEVVRGDDLVSTTPRQLLVARILGFESPMYAHVPLVLDPEGERLAKRHGAVTLDDQNSLGRSDAEVLSVLAASLGLSDNDESVTADVLVERFSIGRLPEGPWILPQNLLEPVT</sequence>
<evidence type="ECO:0000259" key="7">
    <source>
        <dbReference type="Pfam" id="PF00749"/>
    </source>
</evidence>
<dbReference type="PANTHER" id="PTHR43311:SF1">
    <property type="entry name" value="GLUTAMYL-Q TRNA(ASP) SYNTHETASE"/>
    <property type="match status" value="1"/>
</dbReference>
<dbReference type="SUPFAM" id="SSF52374">
    <property type="entry name" value="Nucleotidylyl transferase"/>
    <property type="match status" value="1"/>
</dbReference>
<keyword evidence="2" id="KW-0479">Metal-binding</keyword>
<dbReference type="PANTHER" id="PTHR43311">
    <property type="entry name" value="GLUTAMATE--TRNA LIGASE"/>
    <property type="match status" value="1"/>
</dbReference>
<dbReference type="HAMAP" id="MF_01428">
    <property type="entry name" value="Glu_Q_tRNA_synth"/>
    <property type="match status" value="1"/>
</dbReference>
<keyword evidence="6" id="KW-0030">Aminoacyl-tRNA synthetase</keyword>
<accession>A0A6J6INF0</accession>
<dbReference type="NCBIfam" id="NF004314">
    <property type="entry name" value="PRK05710.1-3"/>
    <property type="match status" value="1"/>
</dbReference>
<reference evidence="8" key="1">
    <citation type="submission" date="2020-05" db="EMBL/GenBank/DDBJ databases">
        <authorList>
            <person name="Chiriac C."/>
            <person name="Salcher M."/>
            <person name="Ghai R."/>
            <person name="Kavagutti S V."/>
        </authorList>
    </citation>
    <scope>NUCLEOTIDE SEQUENCE</scope>
</reference>
<evidence type="ECO:0000256" key="5">
    <source>
        <dbReference type="ARBA" id="ARBA00022840"/>
    </source>
</evidence>
<keyword evidence="5" id="KW-0067">ATP-binding</keyword>
<dbReference type="InterPro" id="IPR020058">
    <property type="entry name" value="Glu/Gln-tRNA-synth_Ib_cat-dom"/>
</dbReference>
<name>A0A6J6INF0_9ZZZZ</name>
<dbReference type="GO" id="GO:0008270">
    <property type="term" value="F:zinc ion binding"/>
    <property type="evidence" value="ECO:0007669"/>
    <property type="project" value="InterPro"/>
</dbReference>
<keyword evidence="4" id="KW-0862">Zinc</keyword>
<dbReference type="InterPro" id="IPR001412">
    <property type="entry name" value="aa-tRNA-synth_I_CS"/>
</dbReference>
<organism evidence="8">
    <name type="scientific">freshwater metagenome</name>
    <dbReference type="NCBI Taxonomy" id="449393"/>
    <lineage>
        <taxon>unclassified sequences</taxon>
        <taxon>metagenomes</taxon>
        <taxon>ecological metagenomes</taxon>
    </lineage>
</organism>
<dbReference type="InterPro" id="IPR014729">
    <property type="entry name" value="Rossmann-like_a/b/a_fold"/>
</dbReference>
<dbReference type="Pfam" id="PF00749">
    <property type="entry name" value="tRNA-synt_1c"/>
    <property type="match status" value="1"/>
</dbReference>
<dbReference type="GO" id="GO:0005829">
    <property type="term" value="C:cytosol"/>
    <property type="evidence" value="ECO:0007669"/>
    <property type="project" value="TreeGrafter"/>
</dbReference>
<evidence type="ECO:0000256" key="3">
    <source>
        <dbReference type="ARBA" id="ARBA00022741"/>
    </source>
</evidence>
<evidence type="ECO:0000313" key="8">
    <source>
        <dbReference type="EMBL" id="CAB4625879.1"/>
    </source>
</evidence>
<dbReference type="NCBIfam" id="NF004315">
    <property type="entry name" value="PRK05710.1-4"/>
    <property type="match status" value="1"/>
</dbReference>
<dbReference type="EMBL" id="CAEZUP010000150">
    <property type="protein sequence ID" value="CAB4625879.1"/>
    <property type="molecule type" value="Genomic_DNA"/>
</dbReference>
<evidence type="ECO:0000256" key="2">
    <source>
        <dbReference type="ARBA" id="ARBA00022723"/>
    </source>
</evidence>
<dbReference type="InterPro" id="IPR022380">
    <property type="entry name" value="Glu-Q_tRNA(Asp)_Synthase"/>
</dbReference>
<dbReference type="GO" id="GO:0006424">
    <property type="term" value="P:glutamyl-tRNA aminoacylation"/>
    <property type="evidence" value="ECO:0007669"/>
    <property type="project" value="InterPro"/>
</dbReference>
<evidence type="ECO:0000256" key="4">
    <source>
        <dbReference type="ARBA" id="ARBA00022833"/>
    </source>
</evidence>
<evidence type="ECO:0000256" key="6">
    <source>
        <dbReference type="ARBA" id="ARBA00023146"/>
    </source>
</evidence>
<dbReference type="Gene3D" id="3.40.50.620">
    <property type="entry name" value="HUPs"/>
    <property type="match status" value="1"/>
</dbReference>
<dbReference type="GO" id="GO:0006400">
    <property type="term" value="P:tRNA modification"/>
    <property type="evidence" value="ECO:0007669"/>
    <property type="project" value="InterPro"/>
</dbReference>
<keyword evidence="1" id="KW-0436">Ligase</keyword>
<dbReference type="GO" id="GO:0005524">
    <property type="term" value="F:ATP binding"/>
    <property type="evidence" value="ECO:0007669"/>
    <property type="project" value="UniProtKB-KW"/>
</dbReference>
<proteinExistence type="inferred from homology"/>
<gene>
    <name evidence="8" type="ORF">UFOPK1835_02135</name>
</gene>
<dbReference type="NCBIfam" id="TIGR03838">
    <property type="entry name" value="queuosine_YadB"/>
    <property type="match status" value="1"/>
</dbReference>
<evidence type="ECO:0000256" key="1">
    <source>
        <dbReference type="ARBA" id="ARBA00022598"/>
    </source>
</evidence>
<dbReference type="AlphaFoldDB" id="A0A6J6INF0"/>
<dbReference type="PRINTS" id="PR00987">
    <property type="entry name" value="TRNASYNTHGLU"/>
</dbReference>
<feature type="domain" description="Glutamyl/glutaminyl-tRNA synthetase class Ib catalytic" evidence="7">
    <location>
        <begin position="4"/>
        <end position="262"/>
    </location>
</feature>
<dbReference type="InterPro" id="IPR000924">
    <property type="entry name" value="Glu/Gln-tRNA-synth"/>
</dbReference>
<keyword evidence="3" id="KW-0547">Nucleotide-binding</keyword>
<protein>
    <submittedName>
        <fullName evidence="8">Unannotated protein</fullName>
    </submittedName>
</protein>